<dbReference type="Pfam" id="PF13560">
    <property type="entry name" value="HTH_31"/>
    <property type="match status" value="1"/>
</dbReference>
<dbReference type="Gene3D" id="1.10.260.40">
    <property type="entry name" value="lambda repressor-like DNA-binding domains"/>
    <property type="match status" value="1"/>
</dbReference>
<protein>
    <submittedName>
        <fullName evidence="2">Helix-turn-helix domain-containing protein</fullName>
    </submittedName>
</protein>
<reference evidence="2 3" key="1">
    <citation type="submission" date="2024-09" db="EMBL/GenBank/DDBJ databases">
        <authorList>
            <person name="Sun Q."/>
            <person name="Mori K."/>
        </authorList>
    </citation>
    <scope>NUCLEOTIDE SEQUENCE [LARGE SCALE GENOMIC DNA]</scope>
    <source>
        <strain evidence="2 3">TBRC 2205</strain>
    </source>
</reference>
<dbReference type="PROSITE" id="PS50943">
    <property type="entry name" value="HTH_CROC1"/>
    <property type="match status" value="1"/>
</dbReference>
<keyword evidence="3" id="KW-1185">Reference proteome</keyword>
<evidence type="ECO:0000313" key="3">
    <source>
        <dbReference type="Proteomes" id="UP001589894"/>
    </source>
</evidence>
<dbReference type="InterPro" id="IPR001387">
    <property type="entry name" value="Cro/C1-type_HTH"/>
</dbReference>
<dbReference type="Proteomes" id="UP001589894">
    <property type="component" value="Unassembled WGS sequence"/>
</dbReference>
<organism evidence="2 3">
    <name type="scientific">Plantactinospora siamensis</name>
    <dbReference type="NCBI Taxonomy" id="555372"/>
    <lineage>
        <taxon>Bacteria</taxon>
        <taxon>Bacillati</taxon>
        <taxon>Actinomycetota</taxon>
        <taxon>Actinomycetes</taxon>
        <taxon>Micromonosporales</taxon>
        <taxon>Micromonosporaceae</taxon>
        <taxon>Plantactinospora</taxon>
    </lineage>
</organism>
<gene>
    <name evidence="2" type="ORF">ACFFHU_05690</name>
</gene>
<name>A0ABV6NSB4_9ACTN</name>
<dbReference type="SUPFAM" id="SSF47413">
    <property type="entry name" value="lambda repressor-like DNA-binding domains"/>
    <property type="match status" value="1"/>
</dbReference>
<dbReference type="EMBL" id="JBHLUE010000004">
    <property type="protein sequence ID" value="MFC0563656.1"/>
    <property type="molecule type" value="Genomic_DNA"/>
</dbReference>
<dbReference type="InterPro" id="IPR010982">
    <property type="entry name" value="Lambda_DNA-bd_dom_sf"/>
</dbReference>
<evidence type="ECO:0000259" key="1">
    <source>
        <dbReference type="PROSITE" id="PS50943"/>
    </source>
</evidence>
<dbReference type="Pfam" id="PF19054">
    <property type="entry name" value="DUF5753"/>
    <property type="match status" value="1"/>
</dbReference>
<dbReference type="InterPro" id="IPR043917">
    <property type="entry name" value="DUF5753"/>
</dbReference>
<dbReference type="CDD" id="cd00093">
    <property type="entry name" value="HTH_XRE"/>
    <property type="match status" value="1"/>
</dbReference>
<accession>A0ABV6NSB4</accession>
<evidence type="ECO:0000313" key="2">
    <source>
        <dbReference type="EMBL" id="MFC0563656.1"/>
    </source>
</evidence>
<dbReference type="RefSeq" id="WP_377336438.1">
    <property type="nucleotide sequence ID" value="NZ_JBHLUE010000004.1"/>
</dbReference>
<comment type="caution">
    <text evidence="2">The sequence shown here is derived from an EMBL/GenBank/DDBJ whole genome shotgun (WGS) entry which is preliminary data.</text>
</comment>
<sequence>MDQPVSTVPRRQLGRCLQQLRDRGNLSMRAVSDAVGCSRQKLWRIERGVGPVRPTDVHRLCAYYRAPAEVTGPLLALARQAPAAGWWRADDEIPPDGLDPYPALEAEAVRLRCYAAELVPALLRTPDYAAEVLRVQRPDWPADRRARWAADAGRRQRILARRSGRLPPAEFILGEPVLRRPVAGATAAQLVRLARLAQRPAVRLRVLTLRAGPHPAAGDFTLLDFAGPPGRSGVVHRDGPTGALYLDRPGDVARHAAIWAELVRLSLSELESAALIAAFARG</sequence>
<feature type="domain" description="HTH cro/C1-type" evidence="1">
    <location>
        <begin position="17"/>
        <end position="70"/>
    </location>
</feature>
<proteinExistence type="predicted"/>